<protein>
    <submittedName>
        <fullName evidence="2 3">Restriction endonuclease</fullName>
    </submittedName>
</protein>
<dbReference type="Gene3D" id="3.40.1350.10">
    <property type="match status" value="1"/>
</dbReference>
<keyword evidence="5" id="KW-1185">Reference proteome</keyword>
<dbReference type="PANTHER" id="PTHR30015:SF7">
    <property type="entry name" value="TYPE IV METHYL-DIRECTED RESTRICTION ENZYME ECOKMRR"/>
    <property type="match status" value="1"/>
</dbReference>
<dbReference type="PANTHER" id="PTHR30015">
    <property type="entry name" value="MRR RESTRICTION SYSTEM PROTEIN"/>
    <property type="match status" value="1"/>
</dbReference>
<dbReference type="AlphaFoldDB" id="A0A160VS53"/>
<dbReference type="InterPro" id="IPR052906">
    <property type="entry name" value="Type_IV_Methyl-Rstrct_Enzyme"/>
</dbReference>
<proteinExistence type="predicted"/>
<dbReference type="GO" id="GO:0009307">
    <property type="term" value="P:DNA restriction-modification system"/>
    <property type="evidence" value="ECO:0007669"/>
    <property type="project" value="InterPro"/>
</dbReference>
<organism evidence="3 4">
    <name type="scientific">Thermococcus chitonophagus</name>
    <dbReference type="NCBI Taxonomy" id="54262"/>
    <lineage>
        <taxon>Archaea</taxon>
        <taxon>Methanobacteriati</taxon>
        <taxon>Methanobacteriota</taxon>
        <taxon>Thermococci</taxon>
        <taxon>Thermococcales</taxon>
        <taxon>Thermococcaceae</taxon>
        <taxon>Thermococcus</taxon>
    </lineage>
</organism>
<dbReference type="KEGG" id="tch:CHITON_1048"/>
<dbReference type="SUPFAM" id="SSF52980">
    <property type="entry name" value="Restriction endonuclease-like"/>
    <property type="match status" value="1"/>
</dbReference>
<dbReference type="InterPro" id="IPR011856">
    <property type="entry name" value="tRNA_endonuc-like_dom_sf"/>
</dbReference>
<evidence type="ECO:0000313" key="4">
    <source>
        <dbReference type="Proteomes" id="UP000093069"/>
    </source>
</evidence>
<dbReference type="OrthoDB" id="95588at2157"/>
<keyword evidence="3" id="KW-0540">Nuclease</keyword>
<sequence>MEWSSEVLTLLSPELLIAEVKELLRRMGFKEYEEVSNRKEWGVDIIAIREDPLVGSEKIMLKIHDKGMAQARDVNVFGEALREYKADRGILISVRGFTKDARLLVAREYKGRIILWDSGKLISLFKNYGIEVPKDVEIKYEEMKKKREEKKEILKTVELDAPLLLEFSPEKLIKDITSHISKKYPIENIEVEHLALKLRVGYIVFWSTNGTKDRGLVLSKEDIIVKGSENEQWKTPITRAALDSKAVIRVTEKEIEVPVTSNEAIILFKEKASKELGIFENEIKIADKKKVYLPVEARLKIRTGENSGEIQINLLDGTIDVNIPPLPLDTLIEKAKKIVKERTLEEAEEISVKERPGRVKIVGRTKRFTFEVTLNPYTGEIISTETSLTDDALQEILETRYPTGEIFSIERTNKKAIADILLDDKIVIAEVDLTNGQLEEKATLIHPKKAYKVGKEVVEGNFPLSNLKMESFSILEHKYIEVVLKEGDGKAKVKVDGKSGDVLDFFIEISKTKAEEITKQKFPDLKVESIEERESEYIIHGEIGNHKVKVKVSKDGKIIEEVDRVLKEEIIRELATKSIQELDPEAKIKTVQLEDNWIVTFSGPSKVGRIVLHRSDGNIIEKEVRYTEIEIEKIYYDRLKNLYGEEELKTEWLTHHKDKGIVTLKVLGKEKVYYAKIDVKTGKIISEDTAPIKGFMAKIKQIQLEGKYK</sequence>
<reference evidence="4" key="2">
    <citation type="submission" date="2016-01" db="EMBL/GenBank/DDBJ databases">
        <authorList>
            <person name="Vorgias C.E."/>
        </authorList>
    </citation>
    <scope>NUCLEOTIDE SEQUENCE [LARGE SCALE GENOMIC DNA]</scope>
</reference>
<dbReference type="Pfam" id="PF04471">
    <property type="entry name" value="Mrr_cat"/>
    <property type="match status" value="1"/>
</dbReference>
<dbReference type="Proteomes" id="UP000250189">
    <property type="component" value="Chromosome"/>
</dbReference>
<name>A0A160VS53_9EURY</name>
<dbReference type="Proteomes" id="UP000093069">
    <property type="component" value="Chromosome I"/>
</dbReference>
<dbReference type="GO" id="GO:0003677">
    <property type="term" value="F:DNA binding"/>
    <property type="evidence" value="ECO:0007669"/>
    <property type="project" value="InterPro"/>
</dbReference>
<dbReference type="InterPro" id="IPR007560">
    <property type="entry name" value="Restrct_endonuc_IV_Mrr"/>
</dbReference>
<evidence type="ECO:0000313" key="3">
    <source>
        <dbReference type="EMBL" id="CUX77827.1"/>
    </source>
</evidence>
<dbReference type="GO" id="GO:0015666">
    <property type="term" value="F:restriction endodeoxyribonuclease activity"/>
    <property type="evidence" value="ECO:0007669"/>
    <property type="project" value="TreeGrafter"/>
</dbReference>
<evidence type="ECO:0000259" key="1">
    <source>
        <dbReference type="Pfam" id="PF04471"/>
    </source>
</evidence>
<reference evidence="2 5" key="3">
    <citation type="submission" date="2016-04" db="EMBL/GenBank/DDBJ databases">
        <title>Complete genome sequence of Thermococcus chitonophagus type strain GC74.</title>
        <authorList>
            <person name="Oger P.M."/>
        </authorList>
    </citation>
    <scope>NUCLEOTIDE SEQUENCE [LARGE SCALE GENOMIC DNA]</scope>
    <source>
        <strain evidence="2 5">GC74</strain>
    </source>
</reference>
<dbReference type="GeneID" id="33322736"/>
<dbReference type="RefSeq" id="WP_068577422.1">
    <property type="nucleotide sequence ID" value="NZ_CP015193.1"/>
</dbReference>
<feature type="domain" description="Restriction endonuclease type IV Mrr" evidence="1">
    <location>
        <begin position="19"/>
        <end position="124"/>
    </location>
</feature>
<accession>A0A160VS53</accession>
<dbReference type="STRING" id="54262.CHITON_1048"/>
<keyword evidence="3" id="KW-0378">Hydrolase</keyword>
<dbReference type="EMBL" id="LN999010">
    <property type="protein sequence ID" value="CUX77827.1"/>
    <property type="molecule type" value="Genomic_DNA"/>
</dbReference>
<evidence type="ECO:0000313" key="2">
    <source>
        <dbReference type="EMBL" id="ASJ17212.1"/>
    </source>
</evidence>
<gene>
    <name evidence="2" type="ORF">A3L04_09105</name>
    <name evidence="3" type="ORF">CHITON_1048</name>
</gene>
<dbReference type="InterPro" id="IPR011335">
    <property type="entry name" value="Restrct_endonuc-II-like"/>
</dbReference>
<keyword evidence="3" id="KW-0255">Endonuclease</keyword>
<dbReference type="EMBL" id="CP015193">
    <property type="protein sequence ID" value="ASJ17212.1"/>
    <property type="molecule type" value="Genomic_DNA"/>
</dbReference>
<reference evidence="3" key="1">
    <citation type="submission" date="2016-01" db="EMBL/GenBank/DDBJ databases">
        <authorList>
            <person name="Oliw E.H."/>
        </authorList>
    </citation>
    <scope>NUCLEOTIDE SEQUENCE</scope>
    <source>
        <strain evidence="3">1</strain>
    </source>
</reference>
<evidence type="ECO:0000313" key="5">
    <source>
        <dbReference type="Proteomes" id="UP000250189"/>
    </source>
</evidence>